<proteinExistence type="predicted"/>
<evidence type="ECO:0000313" key="3">
    <source>
        <dbReference type="EMBL" id="EMI24815.1"/>
    </source>
</evidence>
<keyword evidence="1" id="KW-0472">Membrane</keyword>
<dbReference type="PATRIC" id="fig|1263868.3.peg.4991"/>
<evidence type="ECO:0000313" key="4">
    <source>
        <dbReference type="Proteomes" id="UP000011996"/>
    </source>
</evidence>
<organism evidence="3 4">
    <name type="scientific">Rhodopirellula europaea SH398</name>
    <dbReference type="NCBI Taxonomy" id="1263868"/>
    <lineage>
        <taxon>Bacteria</taxon>
        <taxon>Pseudomonadati</taxon>
        <taxon>Planctomycetota</taxon>
        <taxon>Planctomycetia</taxon>
        <taxon>Pirellulales</taxon>
        <taxon>Pirellulaceae</taxon>
        <taxon>Rhodopirellula</taxon>
    </lineage>
</organism>
<protein>
    <submittedName>
        <fullName evidence="3">Membrane protein containing Peptidase M56, BlaR1 domain protein</fullName>
    </submittedName>
</protein>
<feature type="domain" description="Peptidase M56" evidence="2">
    <location>
        <begin position="119"/>
        <end position="365"/>
    </location>
</feature>
<keyword evidence="1" id="KW-0812">Transmembrane</keyword>
<dbReference type="Proteomes" id="UP000011996">
    <property type="component" value="Unassembled WGS sequence"/>
</dbReference>
<dbReference type="Gene3D" id="3.30.2010.10">
    <property type="entry name" value="Metalloproteases ('zincins'), catalytic domain"/>
    <property type="match status" value="1"/>
</dbReference>
<dbReference type="InterPro" id="IPR008756">
    <property type="entry name" value="Peptidase_M56"/>
</dbReference>
<sequence length="790" mass="87824">MIDQIIEPCAQWIYFAMLASWRALPVFAIVAVLAIVLRKRVPARYLCWLWLVVIARLLLPFSIESSVAISSVADKPAISLVSGEEESPDKSSDFDTFTYENEEGESVTAALLPPGATPEEQAAADAIAAEIVEAENAAKAASAALPKFNQVNSAESFIDKIEPALEVLAYAVAFGIPAVTIFMLLRGLLAHLRFARKLSASPSITDQATVDRLLRICDDLQVGRRPQVKEVPALHAPAIFGLLRPVICLPQRWQEELTADQLDWVLRHEVAHVKGRDGLLLSIATLARSCQWFNPLSWVAVSKLKQNMERAADELATRHLDEMQVREYGKLLLRFAAGQPSKRPRPTIGLLAMAAPKGLQQRIESLGMPVKKRGWLHGLTTLIVVGVVGVCGLTDAKPVMESEIVQRPVPNFEVATEKWEQHLLNDAKTVQSGEWPPIAADAAELKHTVEIDVTNAIAKAAELQPGINAEKFLVNYLVPYAVASPDRAEEKITDGILSVELTEQQELLLRQMLSGLETSGPWQIVTQLYTIETDIRMLDQFDWSSTDSTTRFARLDRAPVLNDPKHWEEATLRLNRQPIASPQPEHYSVEQSASIPIRVAKISRLQSERFVRQVQKDTRSNIMHAPKVTSFNGQSVAIGDVLRRPFVTDVVEVVGNEASAYQPKISLFEEGWRFLFKPTVSGEHQAKFRMAFTHSSVDDVKLASLPNRRGSTTDERTTIQVPTARTDSVAVQCDLKESEALLVFWPKPYSSDSAADVDNHRTHNERVLMIRTQILSDNELLESFVPKKVD</sequence>
<reference evidence="3 4" key="1">
    <citation type="journal article" date="2013" name="Mar. Genomics">
        <title>Expression of sulfatases in Rhodopirellula baltica and the diversity of sulfatases in the genus Rhodopirellula.</title>
        <authorList>
            <person name="Wegner C.E."/>
            <person name="Richter-Heitmann T."/>
            <person name="Klindworth A."/>
            <person name="Klockow C."/>
            <person name="Richter M."/>
            <person name="Achstetter T."/>
            <person name="Glockner F.O."/>
            <person name="Harder J."/>
        </authorList>
    </citation>
    <scope>NUCLEOTIDE SEQUENCE [LARGE SCALE GENOMIC DNA]</scope>
    <source>
        <strain evidence="3 4">SH398</strain>
    </source>
</reference>
<dbReference type="CDD" id="cd07341">
    <property type="entry name" value="M56_BlaR1_MecR1_like"/>
    <property type="match status" value="1"/>
</dbReference>
<feature type="transmembrane region" description="Helical" evidence="1">
    <location>
        <begin position="12"/>
        <end position="36"/>
    </location>
</feature>
<keyword evidence="1" id="KW-1133">Transmembrane helix</keyword>
<dbReference type="AlphaFoldDB" id="M5RZV0"/>
<gene>
    <name evidence="3" type="ORF">RESH_04601</name>
</gene>
<dbReference type="EMBL" id="ANOF01000149">
    <property type="protein sequence ID" value="EMI24815.1"/>
    <property type="molecule type" value="Genomic_DNA"/>
</dbReference>
<dbReference type="STRING" id="1263868.RESH_04601"/>
<feature type="transmembrane region" description="Helical" evidence="1">
    <location>
        <begin position="167"/>
        <end position="189"/>
    </location>
</feature>
<accession>M5RZV0</accession>
<dbReference type="Pfam" id="PF05569">
    <property type="entry name" value="Peptidase_M56"/>
    <property type="match status" value="1"/>
</dbReference>
<dbReference type="OrthoDB" id="219918at2"/>
<dbReference type="InterPro" id="IPR052173">
    <property type="entry name" value="Beta-lactam_resp_regulator"/>
</dbReference>
<comment type="caution">
    <text evidence="3">The sequence shown here is derived from an EMBL/GenBank/DDBJ whole genome shotgun (WGS) entry which is preliminary data.</text>
</comment>
<dbReference type="PANTHER" id="PTHR34978">
    <property type="entry name" value="POSSIBLE SENSOR-TRANSDUCER PROTEIN BLAR"/>
    <property type="match status" value="1"/>
</dbReference>
<dbReference type="PANTHER" id="PTHR34978:SF3">
    <property type="entry name" value="SLR0241 PROTEIN"/>
    <property type="match status" value="1"/>
</dbReference>
<evidence type="ECO:0000259" key="2">
    <source>
        <dbReference type="Pfam" id="PF05569"/>
    </source>
</evidence>
<name>M5RZV0_9BACT</name>
<dbReference type="RefSeq" id="WP_008669992.1">
    <property type="nucleotide sequence ID" value="NZ_ANOF01000149.1"/>
</dbReference>
<evidence type="ECO:0000256" key="1">
    <source>
        <dbReference type="SAM" id="Phobius"/>
    </source>
</evidence>